<evidence type="ECO:0000256" key="9">
    <source>
        <dbReference type="SAM" id="Phobius"/>
    </source>
</evidence>
<reference evidence="11 12" key="1">
    <citation type="submission" date="2016-10" db="EMBL/GenBank/DDBJ databases">
        <authorList>
            <person name="de Groot N.N."/>
        </authorList>
    </citation>
    <scope>NUCLEOTIDE SEQUENCE [LARGE SCALE GENOMIC DNA]</scope>
    <source>
        <strain evidence="11 12">DSM 25584</strain>
    </source>
</reference>
<proteinExistence type="inferred from homology"/>
<evidence type="ECO:0000313" key="11">
    <source>
        <dbReference type="EMBL" id="SDF94038.1"/>
    </source>
</evidence>
<dbReference type="Gene3D" id="3.30.1330.60">
    <property type="entry name" value="OmpA-like domain"/>
    <property type="match status" value="1"/>
</dbReference>
<evidence type="ECO:0000256" key="2">
    <source>
        <dbReference type="ARBA" id="ARBA00008914"/>
    </source>
</evidence>
<feature type="region of interest" description="Disordered" evidence="8">
    <location>
        <begin position="1"/>
        <end position="23"/>
    </location>
</feature>
<keyword evidence="6 7" id="KW-0472">Membrane</keyword>
<dbReference type="RefSeq" id="WP_090019366.1">
    <property type="nucleotide sequence ID" value="NZ_FNCE01000003.1"/>
</dbReference>
<dbReference type="InterPro" id="IPR006665">
    <property type="entry name" value="OmpA-like"/>
</dbReference>
<name>A0A1G7Q6E7_9PROT</name>
<accession>A0A1G7Q6E7</accession>
<keyword evidence="3" id="KW-1003">Cell membrane</keyword>
<evidence type="ECO:0000256" key="5">
    <source>
        <dbReference type="ARBA" id="ARBA00022989"/>
    </source>
</evidence>
<evidence type="ECO:0000313" key="12">
    <source>
        <dbReference type="Proteomes" id="UP000199415"/>
    </source>
</evidence>
<evidence type="ECO:0000256" key="6">
    <source>
        <dbReference type="ARBA" id="ARBA00023136"/>
    </source>
</evidence>
<dbReference type="SUPFAM" id="SSF103088">
    <property type="entry name" value="OmpA-like"/>
    <property type="match status" value="1"/>
</dbReference>
<dbReference type="GO" id="GO:0005886">
    <property type="term" value="C:plasma membrane"/>
    <property type="evidence" value="ECO:0007669"/>
    <property type="project" value="UniProtKB-SubCell"/>
</dbReference>
<dbReference type="CDD" id="cd07185">
    <property type="entry name" value="OmpA_C-like"/>
    <property type="match status" value="1"/>
</dbReference>
<feature type="domain" description="OmpA-like" evidence="10">
    <location>
        <begin position="124"/>
        <end position="245"/>
    </location>
</feature>
<gene>
    <name evidence="11" type="ORF">SAMN05216241_103252</name>
</gene>
<evidence type="ECO:0000256" key="4">
    <source>
        <dbReference type="ARBA" id="ARBA00022692"/>
    </source>
</evidence>
<organism evidence="11 12">
    <name type="scientific">Limimonas halophila</name>
    <dbReference type="NCBI Taxonomy" id="1082479"/>
    <lineage>
        <taxon>Bacteria</taxon>
        <taxon>Pseudomonadati</taxon>
        <taxon>Pseudomonadota</taxon>
        <taxon>Alphaproteobacteria</taxon>
        <taxon>Rhodospirillales</taxon>
        <taxon>Rhodovibrionaceae</taxon>
        <taxon>Limimonas</taxon>
    </lineage>
</organism>
<protein>
    <submittedName>
        <fullName evidence="11">Chemotaxis protein MotB</fullName>
    </submittedName>
</protein>
<sequence length="249" mass="27384">MTRISAEDTNDQGPGVSARDSKNDGAGDSWLVTFTDLVALMLTFFVMLFAMQSVDNAKWQNLTDSLQERLSSVMNNKQASPTLQLDMPGKDAPPGADLDYIGEVVRTQLDANSVLDQSLVRRKGNRLFISMPGRLLFESGSYQLTDKAREAVFALGGFLRNISNRVQVAGYADPRKPTQRYPSNWELSVLRARTVATALQNAGYAGGVVTYGYGDAQYDGLPEDLPDARRRELGRRVDVIVSRNAREGA</sequence>
<keyword evidence="4 9" id="KW-0812">Transmembrane</keyword>
<comment type="subcellular location">
    <subcellularLocation>
        <location evidence="1">Cell membrane</location>
        <topology evidence="1">Single-pass membrane protein</topology>
    </subcellularLocation>
</comment>
<evidence type="ECO:0000256" key="7">
    <source>
        <dbReference type="PROSITE-ProRule" id="PRU00473"/>
    </source>
</evidence>
<dbReference type="Pfam" id="PF00691">
    <property type="entry name" value="OmpA"/>
    <property type="match status" value="1"/>
</dbReference>
<evidence type="ECO:0000256" key="1">
    <source>
        <dbReference type="ARBA" id="ARBA00004162"/>
    </source>
</evidence>
<dbReference type="EMBL" id="FNCE01000003">
    <property type="protein sequence ID" value="SDF94038.1"/>
    <property type="molecule type" value="Genomic_DNA"/>
</dbReference>
<dbReference type="PANTHER" id="PTHR30329">
    <property type="entry name" value="STATOR ELEMENT OF FLAGELLAR MOTOR COMPLEX"/>
    <property type="match status" value="1"/>
</dbReference>
<dbReference type="Proteomes" id="UP000199415">
    <property type="component" value="Unassembled WGS sequence"/>
</dbReference>
<dbReference type="Pfam" id="PF13677">
    <property type="entry name" value="MotB_plug"/>
    <property type="match status" value="1"/>
</dbReference>
<keyword evidence="12" id="KW-1185">Reference proteome</keyword>
<evidence type="ECO:0000259" key="10">
    <source>
        <dbReference type="PROSITE" id="PS51123"/>
    </source>
</evidence>
<feature type="transmembrane region" description="Helical" evidence="9">
    <location>
        <begin position="30"/>
        <end position="50"/>
    </location>
</feature>
<comment type="similarity">
    <text evidence="2">Belongs to the MotB family.</text>
</comment>
<dbReference type="PROSITE" id="PS51123">
    <property type="entry name" value="OMPA_2"/>
    <property type="match status" value="1"/>
</dbReference>
<keyword evidence="5 9" id="KW-1133">Transmembrane helix</keyword>
<dbReference type="STRING" id="1082479.SAMN05216241_103252"/>
<evidence type="ECO:0000256" key="8">
    <source>
        <dbReference type="SAM" id="MobiDB-lite"/>
    </source>
</evidence>
<dbReference type="PANTHER" id="PTHR30329:SF20">
    <property type="entry name" value="EXPORTED PROTEIN"/>
    <property type="match status" value="1"/>
</dbReference>
<dbReference type="OrthoDB" id="7348512at2"/>
<dbReference type="InterPro" id="IPR036737">
    <property type="entry name" value="OmpA-like_sf"/>
</dbReference>
<dbReference type="InterPro" id="IPR025713">
    <property type="entry name" value="MotB-like_N_dom"/>
</dbReference>
<dbReference type="InterPro" id="IPR050330">
    <property type="entry name" value="Bact_OuterMem_StrucFunc"/>
</dbReference>
<evidence type="ECO:0000256" key="3">
    <source>
        <dbReference type="ARBA" id="ARBA00022475"/>
    </source>
</evidence>
<dbReference type="AlphaFoldDB" id="A0A1G7Q6E7"/>